<dbReference type="CDD" id="cd02947">
    <property type="entry name" value="TRX_family"/>
    <property type="match status" value="1"/>
</dbReference>
<evidence type="ECO:0000259" key="3">
    <source>
        <dbReference type="PROSITE" id="PS51352"/>
    </source>
</evidence>
<dbReference type="GO" id="GO:0015035">
    <property type="term" value="F:protein-disulfide reductase activity"/>
    <property type="evidence" value="ECO:0007669"/>
    <property type="project" value="TreeGrafter"/>
</dbReference>
<dbReference type="OrthoDB" id="1906716at2"/>
<evidence type="ECO:0000256" key="1">
    <source>
        <dbReference type="ARBA" id="ARBA00008987"/>
    </source>
</evidence>
<accession>A0A0W1JIL1</accession>
<protein>
    <submittedName>
        <fullName evidence="4">Thioredoxin</fullName>
    </submittedName>
</protein>
<dbReference type="Gene3D" id="3.40.30.10">
    <property type="entry name" value="Glutaredoxin"/>
    <property type="match status" value="1"/>
</dbReference>
<organism evidence="4 5">
    <name type="scientific">Desulfitobacterium hafniense</name>
    <name type="common">Desulfitobacterium frappieri</name>
    <dbReference type="NCBI Taxonomy" id="49338"/>
    <lineage>
        <taxon>Bacteria</taxon>
        <taxon>Bacillati</taxon>
        <taxon>Bacillota</taxon>
        <taxon>Clostridia</taxon>
        <taxon>Eubacteriales</taxon>
        <taxon>Desulfitobacteriaceae</taxon>
        <taxon>Desulfitobacterium</taxon>
    </lineage>
</organism>
<comment type="similarity">
    <text evidence="1">Belongs to the thioredoxin family.</text>
</comment>
<dbReference type="Pfam" id="PF00085">
    <property type="entry name" value="Thioredoxin"/>
    <property type="match status" value="1"/>
</dbReference>
<dbReference type="Proteomes" id="UP000054623">
    <property type="component" value="Unassembled WGS sequence"/>
</dbReference>
<feature type="domain" description="Thioredoxin" evidence="3">
    <location>
        <begin position="1"/>
        <end position="107"/>
    </location>
</feature>
<dbReference type="AlphaFoldDB" id="A0A0W1JIL1"/>
<dbReference type="PANTHER" id="PTHR45663">
    <property type="entry name" value="GEO12009P1"/>
    <property type="match status" value="1"/>
</dbReference>
<keyword evidence="2" id="KW-0676">Redox-active center</keyword>
<reference evidence="4 5" key="1">
    <citation type="submission" date="2015-12" db="EMBL/GenBank/DDBJ databases">
        <title>Draft Genome Sequence of Desulfitobacterium hafniense Strain DH, a Sulfate-reducing Bacterium Isolated from Paddy Soils.</title>
        <authorList>
            <person name="Bao P."/>
            <person name="Zhang X."/>
            <person name="Li G."/>
        </authorList>
    </citation>
    <scope>NUCLEOTIDE SEQUENCE [LARGE SCALE GENOMIC DNA]</scope>
    <source>
        <strain evidence="4 5">DH</strain>
    </source>
</reference>
<dbReference type="InterPro" id="IPR036249">
    <property type="entry name" value="Thioredoxin-like_sf"/>
</dbReference>
<comment type="caution">
    <text evidence="4">The sequence shown here is derived from an EMBL/GenBank/DDBJ whole genome shotgun (WGS) entry which is preliminary data.</text>
</comment>
<dbReference type="RefSeq" id="WP_041272313.1">
    <property type="nucleotide sequence ID" value="NZ_LOCK01000027.1"/>
</dbReference>
<dbReference type="PROSITE" id="PS51352">
    <property type="entry name" value="THIOREDOXIN_2"/>
    <property type="match status" value="1"/>
</dbReference>
<sequence>MPLAKLDENRFNEVVYDTGEPCLVIFSRKACHVCQNVLPILEELQPNYSGKFSFYYIDVETNKSLFQGFSLKGVPQILFFKDGEYQGKLTGSVEEEQLIERIADILES</sequence>
<proteinExistence type="inferred from homology"/>
<dbReference type="GO" id="GO:0005737">
    <property type="term" value="C:cytoplasm"/>
    <property type="evidence" value="ECO:0007669"/>
    <property type="project" value="TreeGrafter"/>
</dbReference>
<gene>
    <name evidence="4" type="ORF">AT727_22740</name>
</gene>
<dbReference type="EMBL" id="LOCK01000027">
    <property type="protein sequence ID" value="KTE91360.1"/>
    <property type="molecule type" value="Genomic_DNA"/>
</dbReference>
<evidence type="ECO:0000256" key="2">
    <source>
        <dbReference type="ARBA" id="ARBA00023284"/>
    </source>
</evidence>
<dbReference type="PANTHER" id="PTHR45663:SF11">
    <property type="entry name" value="GEO12009P1"/>
    <property type="match status" value="1"/>
</dbReference>
<evidence type="ECO:0000313" key="4">
    <source>
        <dbReference type="EMBL" id="KTE91360.1"/>
    </source>
</evidence>
<dbReference type="SUPFAM" id="SSF52833">
    <property type="entry name" value="Thioredoxin-like"/>
    <property type="match status" value="1"/>
</dbReference>
<evidence type="ECO:0000313" key="5">
    <source>
        <dbReference type="Proteomes" id="UP000054623"/>
    </source>
</evidence>
<name>A0A0W1JIL1_DESHA</name>
<dbReference type="InterPro" id="IPR013766">
    <property type="entry name" value="Thioredoxin_domain"/>
</dbReference>